<evidence type="ECO:0000313" key="2">
    <source>
        <dbReference type="EMBL" id="GIJ57369.1"/>
    </source>
</evidence>
<sequence length="175" mass="18410">MVLIGPVLTLVSFAVGAFVVVIIGDVADLSESATSGWAAVGAGLAFVAAAAFVLYQILALARTAAWLEGSRLTVRRVRARTVDLASARIVSLSAHNERHRPLQGAVSTPIRTPYLSASDDATTVHLRLRDPHGGLLPPEEMRALADAVSVARCPGAEDVASWFRAIAADPRSLFS</sequence>
<feature type="transmembrane region" description="Helical" evidence="1">
    <location>
        <begin position="36"/>
        <end position="61"/>
    </location>
</feature>
<accession>A0A8J4E0W4</accession>
<organism evidence="2 3">
    <name type="scientific">Virgisporangium aurantiacum</name>
    <dbReference type="NCBI Taxonomy" id="175570"/>
    <lineage>
        <taxon>Bacteria</taxon>
        <taxon>Bacillati</taxon>
        <taxon>Actinomycetota</taxon>
        <taxon>Actinomycetes</taxon>
        <taxon>Micromonosporales</taxon>
        <taxon>Micromonosporaceae</taxon>
        <taxon>Virgisporangium</taxon>
    </lineage>
</organism>
<keyword evidence="3" id="KW-1185">Reference proteome</keyword>
<reference evidence="2" key="1">
    <citation type="submission" date="2021-01" db="EMBL/GenBank/DDBJ databases">
        <title>Whole genome shotgun sequence of Virgisporangium aurantiacum NBRC 16421.</title>
        <authorList>
            <person name="Komaki H."/>
            <person name="Tamura T."/>
        </authorList>
    </citation>
    <scope>NUCLEOTIDE SEQUENCE</scope>
    <source>
        <strain evidence="2">NBRC 16421</strain>
    </source>
</reference>
<gene>
    <name evidence="2" type="ORF">Vau01_048850</name>
</gene>
<dbReference type="EMBL" id="BOPG01000031">
    <property type="protein sequence ID" value="GIJ57369.1"/>
    <property type="molecule type" value="Genomic_DNA"/>
</dbReference>
<proteinExistence type="predicted"/>
<evidence type="ECO:0000313" key="3">
    <source>
        <dbReference type="Proteomes" id="UP000612585"/>
    </source>
</evidence>
<protein>
    <submittedName>
        <fullName evidence="2">Uncharacterized protein</fullName>
    </submittedName>
</protein>
<keyword evidence="1" id="KW-1133">Transmembrane helix</keyword>
<evidence type="ECO:0000256" key="1">
    <source>
        <dbReference type="SAM" id="Phobius"/>
    </source>
</evidence>
<dbReference type="AlphaFoldDB" id="A0A8J4E0W4"/>
<comment type="caution">
    <text evidence="2">The sequence shown here is derived from an EMBL/GenBank/DDBJ whole genome shotgun (WGS) entry which is preliminary data.</text>
</comment>
<name>A0A8J4E0W4_9ACTN</name>
<feature type="transmembrane region" description="Helical" evidence="1">
    <location>
        <begin position="7"/>
        <end position="24"/>
    </location>
</feature>
<dbReference type="Proteomes" id="UP000612585">
    <property type="component" value="Unassembled WGS sequence"/>
</dbReference>
<keyword evidence="1" id="KW-0812">Transmembrane</keyword>
<keyword evidence="1" id="KW-0472">Membrane</keyword>